<protein>
    <submittedName>
        <fullName evidence="2">Rbr3</fullName>
    </submittedName>
</protein>
<feature type="region of interest" description="Disordered" evidence="1">
    <location>
        <begin position="18"/>
        <end position="48"/>
    </location>
</feature>
<organism evidence="2">
    <name type="scientific">Arundo donax</name>
    <name type="common">Giant reed</name>
    <name type="synonym">Donax arundinaceus</name>
    <dbReference type="NCBI Taxonomy" id="35708"/>
    <lineage>
        <taxon>Eukaryota</taxon>
        <taxon>Viridiplantae</taxon>
        <taxon>Streptophyta</taxon>
        <taxon>Embryophyta</taxon>
        <taxon>Tracheophyta</taxon>
        <taxon>Spermatophyta</taxon>
        <taxon>Magnoliopsida</taxon>
        <taxon>Liliopsida</taxon>
        <taxon>Poales</taxon>
        <taxon>Poaceae</taxon>
        <taxon>PACMAD clade</taxon>
        <taxon>Arundinoideae</taxon>
        <taxon>Arundineae</taxon>
        <taxon>Arundo</taxon>
    </lineage>
</organism>
<accession>A0A0A9DS72</accession>
<dbReference type="EMBL" id="GBRH01208352">
    <property type="protein sequence ID" value="JAD89543.1"/>
    <property type="molecule type" value="Transcribed_RNA"/>
</dbReference>
<dbReference type="AlphaFoldDB" id="A0A0A9DS72"/>
<evidence type="ECO:0000256" key="1">
    <source>
        <dbReference type="SAM" id="MobiDB-lite"/>
    </source>
</evidence>
<reference evidence="2" key="1">
    <citation type="submission" date="2014-09" db="EMBL/GenBank/DDBJ databases">
        <authorList>
            <person name="Magalhaes I.L.F."/>
            <person name="Oliveira U."/>
            <person name="Santos F.R."/>
            <person name="Vidigal T.H.D.A."/>
            <person name="Brescovit A.D."/>
            <person name="Santos A.J."/>
        </authorList>
    </citation>
    <scope>NUCLEOTIDE SEQUENCE</scope>
    <source>
        <tissue evidence="2">Shoot tissue taken approximately 20 cm above the soil surface</tissue>
    </source>
</reference>
<proteinExistence type="predicted"/>
<name>A0A0A9DS72_ARUDO</name>
<feature type="compositionally biased region" description="Polar residues" evidence="1">
    <location>
        <begin position="18"/>
        <end position="32"/>
    </location>
</feature>
<evidence type="ECO:0000313" key="2">
    <source>
        <dbReference type="EMBL" id="JAD89543.1"/>
    </source>
</evidence>
<sequence length="48" mass="5113">MHVCSICLASLNGQHSLAVPSTQASSPNQNHTDQLEHVQPLYKTAASP</sequence>
<reference evidence="2" key="2">
    <citation type="journal article" date="2015" name="Data Brief">
        <title>Shoot transcriptome of the giant reed, Arundo donax.</title>
        <authorList>
            <person name="Barrero R.A."/>
            <person name="Guerrero F.D."/>
            <person name="Moolhuijzen P."/>
            <person name="Goolsby J.A."/>
            <person name="Tidwell J."/>
            <person name="Bellgard S.E."/>
            <person name="Bellgard M.I."/>
        </authorList>
    </citation>
    <scope>NUCLEOTIDE SEQUENCE</scope>
    <source>
        <tissue evidence="2">Shoot tissue taken approximately 20 cm above the soil surface</tissue>
    </source>
</reference>